<accession>A0A2Z4Y9E6</accession>
<evidence type="ECO:0000313" key="3">
    <source>
        <dbReference type="Proteomes" id="UP000251166"/>
    </source>
</evidence>
<dbReference type="EMBL" id="CP030760">
    <property type="protein sequence ID" value="AXA37890.1"/>
    <property type="molecule type" value="Genomic_DNA"/>
</dbReference>
<protein>
    <submittedName>
        <fullName evidence="1">Uncharacterized protein</fullName>
    </submittedName>
</protein>
<evidence type="ECO:0000313" key="4">
    <source>
        <dbReference type="Proteomes" id="UP000292974"/>
    </source>
</evidence>
<gene>
    <name evidence="1" type="ORF">DLJ82_0270</name>
    <name evidence="2" type="ORF">ELH90_11100</name>
</gene>
<dbReference type="EMBL" id="SIOP01000001">
    <property type="protein sequence ID" value="TAY52164.1"/>
    <property type="molecule type" value="Genomic_DNA"/>
</dbReference>
<dbReference type="AlphaFoldDB" id="A0A2Z4Y9E6"/>
<organism evidence="1 3">
    <name type="scientific">Rhizobium leguminosarum</name>
    <dbReference type="NCBI Taxonomy" id="384"/>
    <lineage>
        <taxon>Bacteria</taxon>
        <taxon>Pseudomonadati</taxon>
        <taxon>Pseudomonadota</taxon>
        <taxon>Alphaproteobacteria</taxon>
        <taxon>Hyphomicrobiales</taxon>
        <taxon>Rhizobiaceae</taxon>
        <taxon>Rhizobium/Agrobacterium group</taxon>
        <taxon>Rhizobium</taxon>
    </lineage>
</organism>
<evidence type="ECO:0000313" key="1">
    <source>
        <dbReference type="EMBL" id="AXA37890.1"/>
    </source>
</evidence>
<evidence type="ECO:0000313" key="2">
    <source>
        <dbReference type="EMBL" id="TAY52164.1"/>
    </source>
</evidence>
<proteinExistence type="predicted"/>
<reference evidence="1 3" key="1">
    <citation type="submission" date="2018-07" db="EMBL/GenBank/DDBJ databases">
        <title>Rhizobium leguminosarum strain:ATCC 14479 Genome sequencing and assembly.</title>
        <authorList>
            <person name="Chakraborty R."/>
        </authorList>
    </citation>
    <scope>NUCLEOTIDE SEQUENCE [LARGE SCALE GENOMIC DNA]</scope>
    <source>
        <strain evidence="1 3">ATCC 14479</strain>
    </source>
</reference>
<dbReference type="RefSeq" id="WP_112902718.1">
    <property type="nucleotide sequence ID" value="NZ_CP030760.1"/>
</dbReference>
<sequence length="217" mass="24915">MSKSKFTWQRPREEIEQALTSQLRFLRRSCEAYDRGEHDEAARIATAIFIIVHDGSQTSLLTQLKLRSGLRFDSYAAIQPTGHNILSDFPVVGLRIEDNTMKNVPVLDDGPPQMFHKVQFGRWWDKEEIFRCPSGLKLTRRGLIFAMRNQDMGGHVDARLTDEAYVKFSRDSRTAFFDNGSEAVEASPRPHLPTIRHIAYELLRTLEQSLPETIPTK</sequence>
<reference evidence="2 4" key="2">
    <citation type="submission" date="2019-02" db="EMBL/GenBank/DDBJ databases">
        <title>The genomic architecture of introgression among sibling species of bacteria.</title>
        <authorList>
            <person name="Cavassim M.I.A."/>
            <person name="Moeskjaer S."/>
            <person name="Moslemi C."/>
            <person name="Fields B."/>
            <person name="Bachmann A."/>
            <person name="Vilhjalmsson B."/>
            <person name="Schierup M.H."/>
            <person name="Young J.P.W."/>
            <person name="Andersen S.U."/>
        </authorList>
    </citation>
    <scope>NUCLEOTIDE SEQUENCE [LARGE SCALE GENOMIC DNA]</scope>
    <source>
        <strain evidence="2 4">SM135B</strain>
    </source>
</reference>
<dbReference type="Proteomes" id="UP000251166">
    <property type="component" value="Chromosome"/>
</dbReference>
<name>A0A2Z4Y9E6_RHILE</name>
<dbReference type="Proteomes" id="UP000292974">
    <property type="component" value="Unassembled WGS sequence"/>
</dbReference>